<evidence type="ECO:0000256" key="2">
    <source>
        <dbReference type="ARBA" id="ARBA00001946"/>
    </source>
</evidence>
<dbReference type="InterPro" id="IPR000417">
    <property type="entry name" value="Hyethyz_kinase"/>
</dbReference>
<evidence type="ECO:0000256" key="5">
    <source>
        <dbReference type="ARBA" id="ARBA00022723"/>
    </source>
</evidence>
<name>A0ABT7HPP5_9BACT</name>
<comment type="caution">
    <text evidence="12">The sequence shown here is derived from an EMBL/GenBank/DDBJ whole genome shotgun (WGS) entry which is preliminary data.</text>
</comment>
<keyword evidence="13" id="KW-1185">Reference proteome</keyword>
<dbReference type="InterPro" id="IPR029056">
    <property type="entry name" value="Ribokinase-like"/>
</dbReference>
<proteinExistence type="inferred from homology"/>
<comment type="function">
    <text evidence="11">Catalyzes the phosphorylation of the hydroxyl group of 4-methyl-5-beta-hydroxyethylthiazole (THZ).</text>
</comment>
<comment type="catalytic activity">
    <reaction evidence="1 11">
        <text>5-(2-hydroxyethyl)-4-methylthiazole + ATP = 4-methyl-5-(2-phosphooxyethyl)-thiazole + ADP + H(+)</text>
        <dbReference type="Rhea" id="RHEA:24212"/>
        <dbReference type="ChEBI" id="CHEBI:15378"/>
        <dbReference type="ChEBI" id="CHEBI:17957"/>
        <dbReference type="ChEBI" id="CHEBI:30616"/>
        <dbReference type="ChEBI" id="CHEBI:58296"/>
        <dbReference type="ChEBI" id="CHEBI:456216"/>
        <dbReference type="EC" id="2.7.1.50"/>
    </reaction>
</comment>
<gene>
    <name evidence="11 12" type="primary">thiM</name>
    <name evidence="12" type="ORF">NYG85_05745</name>
</gene>
<dbReference type="Proteomes" id="UP001173801">
    <property type="component" value="Unassembled WGS sequence"/>
</dbReference>
<evidence type="ECO:0000313" key="13">
    <source>
        <dbReference type="Proteomes" id="UP001173801"/>
    </source>
</evidence>
<evidence type="ECO:0000313" key="12">
    <source>
        <dbReference type="EMBL" id="MDL0088874.1"/>
    </source>
</evidence>
<evidence type="ECO:0000256" key="3">
    <source>
        <dbReference type="ARBA" id="ARBA00004868"/>
    </source>
</evidence>
<accession>A0ABT7HPP5</accession>
<dbReference type="Gene3D" id="3.40.1190.20">
    <property type="match status" value="1"/>
</dbReference>
<protein>
    <recommendedName>
        <fullName evidence="11">Hydroxyethylthiazole kinase</fullName>
        <ecNumber evidence="11">2.7.1.50</ecNumber>
    </recommendedName>
    <alternativeName>
        <fullName evidence="11">4-methyl-5-beta-hydroxyethylthiazole kinase</fullName>
        <shortName evidence="11">TH kinase</shortName>
        <shortName evidence="11">Thz kinase</shortName>
    </alternativeName>
</protein>
<dbReference type="EC" id="2.7.1.50" evidence="11"/>
<dbReference type="EMBL" id="JANURM010000005">
    <property type="protein sequence ID" value="MDL0088874.1"/>
    <property type="molecule type" value="Genomic_DNA"/>
</dbReference>
<dbReference type="CDD" id="cd01170">
    <property type="entry name" value="THZ_kinase"/>
    <property type="match status" value="1"/>
</dbReference>
<dbReference type="PIRSF" id="PIRSF000513">
    <property type="entry name" value="Thz_kinase"/>
    <property type="match status" value="1"/>
</dbReference>
<evidence type="ECO:0000256" key="8">
    <source>
        <dbReference type="ARBA" id="ARBA00022840"/>
    </source>
</evidence>
<keyword evidence="10 11" id="KW-0784">Thiamine biosynthesis</keyword>
<feature type="binding site" evidence="11">
    <location>
        <position position="115"/>
    </location>
    <ligand>
        <name>ATP</name>
        <dbReference type="ChEBI" id="CHEBI:30616"/>
    </ligand>
</feature>
<dbReference type="GO" id="GO:0004417">
    <property type="term" value="F:hydroxyethylthiazole kinase activity"/>
    <property type="evidence" value="ECO:0007669"/>
    <property type="project" value="UniProtKB-EC"/>
</dbReference>
<keyword evidence="5 11" id="KW-0479">Metal-binding</keyword>
<dbReference type="SUPFAM" id="SSF53613">
    <property type="entry name" value="Ribokinase-like"/>
    <property type="match status" value="1"/>
</dbReference>
<feature type="binding site" evidence="11">
    <location>
        <position position="166"/>
    </location>
    <ligand>
        <name>ATP</name>
        <dbReference type="ChEBI" id="CHEBI:30616"/>
    </ligand>
</feature>
<reference evidence="12" key="2">
    <citation type="journal article" date="2023" name="Microorganisms">
        <title>Isolation and Genomic Characteristics of Cat-Borne Campylobacter felis sp. nov. and Sheep-Borne Campylobacter ovis sp. nov.</title>
        <authorList>
            <person name="Wang H."/>
            <person name="Li Y."/>
            <person name="Gu Y."/>
            <person name="Zhou G."/>
            <person name="Chen X."/>
            <person name="Zhang X."/>
            <person name="Shao Z."/>
            <person name="Zhang J."/>
            <person name="Zhang M."/>
        </authorList>
    </citation>
    <scope>NUCLEOTIDE SEQUENCE</scope>
    <source>
        <strain evidence="12">PS10</strain>
    </source>
</reference>
<comment type="similarity">
    <text evidence="11">Belongs to the Thz kinase family.</text>
</comment>
<evidence type="ECO:0000256" key="4">
    <source>
        <dbReference type="ARBA" id="ARBA00022679"/>
    </source>
</evidence>
<evidence type="ECO:0000256" key="6">
    <source>
        <dbReference type="ARBA" id="ARBA00022741"/>
    </source>
</evidence>
<reference evidence="12" key="1">
    <citation type="submission" date="2022-08" db="EMBL/GenBank/DDBJ databases">
        <authorList>
            <person name="Wang H."/>
        </authorList>
    </citation>
    <scope>NUCLEOTIDE SEQUENCE</scope>
    <source>
        <strain evidence="12">PS10</strain>
    </source>
</reference>
<keyword evidence="6 11" id="KW-0547">Nucleotide-binding</keyword>
<comment type="cofactor">
    <cofactor evidence="2 11">
        <name>Mg(2+)</name>
        <dbReference type="ChEBI" id="CHEBI:18420"/>
    </cofactor>
</comment>
<dbReference type="HAMAP" id="MF_00228">
    <property type="entry name" value="Thz_kinase"/>
    <property type="match status" value="1"/>
</dbReference>
<dbReference type="NCBIfam" id="NF006830">
    <property type="entry name" value="PRK09355.1"/>
    <property type="match status" value="1"/>
</dbReference>
<evidence type="ECO:0000256" key="7">
    <source>
        <dbReference type="ARBA" id="ARBA00022777"/>
    </source>
</evidence>
<dbReference type="PRINTS" id="PR01099">
    <property type="entry name" value="HYETHTZKNASE"/>
</dbReference>
<evidence type="ECO:0000256" key="1">
    <source>
        <dbReference type="ARBA" id="ARBA00001771"/>
    </source>
</evidence>
<keyword evidence="9 11" id="KW-0460">Magnesium</keyword>
<dbReference type="Pfam" id="PF02110">
    <property type="entry name" value="HK"/>
    <property type="match status" value="1"/>
</dbReference>
<comment type="pathway">
    <text evidence="3 11">Cofactor biosynthesis; thiamine diphosphate biosynthesis; 4-methyl-5-(2-phosphoethyl)-thiazole from 5-(2-hydroxyethyl)-4-methylthiazole: step 1/1.</text>
</comment>
<keyword evidence="4 11" id="KW-0808">Transferase</keyword>
<evidence type="ECO:0000256" key="10">
    <source>
        <dbReference type="ARBA" id="ARBA00022977"/>
    </source>
</evidence>
<evidence type="ECO:0000256" key="9">
    <source>
        <dbReference type="ARBA" id="ARBA00022842"/>
    </source>
</evidence>
<organism evidence="12 13">
    <name type="scientific">Campylobacter gastrosuis</name>
    <dbReference type="NCBI Taxonomy" id="2974576"/>
    <lineage>
        <taxon>Bacteria</taxon>
        <taxon>Pseudomonadati</taxon>
        <taxon>Campylobacterota</taxon>
        <taxon>Epsilonproteobacteria</taxon>
        <taxon>Campylobacterales</taxon>
        <taxon>Campylobacteraceae</taxon>
        <taxon>Campylobacter</taxon>
    </lineage>
</organism>
<feature type="binding site" evidence="11">
    <location>
        <position position="39"/>
    </location>
    <ligand>
        <name>substrate</name>
    </ligand>
</feature>
<dbReference type="RefSeq" id="WP_284937534.1">
    <property type="nucleotide sequence ID" value="NZ_JANURM010000005.1"/>
</dbReference>
<feature type="binding site" evidence="11">
    <location>
        <position position="193"/>
    </location>
    <ligand>
        <name>substrate</name>
    </ligand>
</feature>
<sequence length="271" mass="28768">MDILTNIRSKRPLIHCITNYVTVNDVANALLSFGAAPVMADDEREVEQMVSIANALVINIGTLNERTINAMIKAGKKANELKIPVVLDPVGVGATELRTDTAFKLIDNIEFSLIRANISEAGVLAGGFGRSRGVDASSEDIGSGTPSAISYAKAINKRTGAIVAVSGKTDVVTDGVKISLCENGHEAMSRISGTGCMLSALLGAFLASDYDKFTAVSEGVATMAICGERAFRKTKEMGCAMSMFRTLLIDGFFEIDDEILEMSKMVTTINA</sequence>
<keyword evidence="7 11" id="KW-0418">Kinase</keyword>
<keyword evidence="8 11" id="KW-0067">ATP-binding</keyword>
<evidence type="ECO:0000256" key="11">
    <source>
        <dbReference type="HAMAP-Rule" id="MF_00228"/>
    </source>
</evidence>